<evidence type="ECO:0000256" key="1">
    <source>
        <dbReference type="SAM" id="Coils"/>
    </source>
</evidence>
<dbReference type="InterPro" id="IPR019465">
    <property type="entry name" value="Cog5"/>
</dbReference>
<gene>
    <name evidence="3" type="ORF">CDCA_CDCA05G1483</name>
</gene>
<comment type="caution">
    <text evidence="3">The sequence shown here is derived from an EMBL/GenBank/DDBJ whole genome shotgun (WGS) entry which is preliminary data.</text>
</comment>
<dbReference type="Proteomes" id="UP001301350">
    <property type="component" value="Unassembled WGS sequence"/>
</dbReference>
<dbReference type="PANTHER" id="PTHR13228">
    <property type="entry name" value="CONSERVED OLIGOMERIC GOLGI COMPLEX COMPONENT 5"/>
    <property type="match status" value="1"/>
</dbReference>
<proteinExistence type="predicted"/>
<feature type="coiled-coil region" evidence="1">
    <location>
        <begin position="700"/>
        <end position="738"/>
    </location>
</feature>
<accession>A0AAV9IUD5</accession>
<dbReference type="GO" id="GO:0006891">
    <property type="term" value="P:intra-Golgi vesicle-mediated transport"/>
    <property type="evidence" value="ECO:0007669"/>
    <property type="project" value="InterPro"/>
</dbReference>
<feature type="region of interest" description="Disordered" evidence="2">
    <location>
        <begin position="187"/>
        <end position="214"/>
    </location>
</feature>
<evidence type="ECO:0000313" key="4">
    <source>
        <dbReference type="Proteomes" id="UP001301350"/>
    </source>
</evidence>
<keyword evidence="1" id="KW-0175">Coiled coil</keyword>
<dbReference type="GO" id="GO:0017119">
    <property type="term" value="C:Golgi transport complex"/>
    <property type="evidence" value="ECO:0007669"/>
    <property type="project" value="InterPro"/>
</dbReference>
<feature type="region of interest" description="Disordered" evidence="2">
    <location>
        <begin position="569"/>
        <end position="590"/>
    </location>
</feature>
<protein>
    <submittedName>
        <fullName evidence="3">Uncharacterized protein</fullName>
    </submittedName>
</protein>
<dbReference type="PANTHER" id="PTHR13228:SF3">
    <property type="entry name" value="CONSERVED OLIGOMERIC GOLGI COMPLEX SUBUNIT 5"/>
    <property type="match status" value="1"/>
</dbReference>
<sequence length="969" mass="107449">MNHAAVDGRTASADPRSVQTLDALLRASTPAESVRPLQEWLLEAFQVFDAHTADVVASSRPPPLPSASEVVSLALRSATTAAALQYLEPLQEQMERAIRHTVCAYRDVLLQGTAQVQRARQEAVADVAAALDEVQTACRDNEDRLAQVATRLDTALRAMRNLHQLSAAVRQCQRFVRGRRRLLEQVAAEHSRRPGPAAERVSETTTTGTRAERSTRDLSLLPLLESWASQLDARAIERATERVQELLQLGSDPRMQGIAVVQRDMPHLQRADAALRHRTDQLWHAAATAEWSVSRADLGVLLVAYQRQRRLSDQVDGEVARSLARAEAAIMRGFRPVDRAVKALPAKGDVTGGESAFGLPPATVRALAAAAMQVSTCAVATPETPGPHPPSTAAEGATPSTTWQREAWAQWQHMLTKVEHSCRHVLAIHQALCTHRRPTDMRPLVHMVDGTAGGRTAAERPLSMSLAFVEAVGAVMRERWAALEASAPFTAERVWFTALASQYPQWAVAVAEMARRLAEASRRGREDDPLQRAPVLNASTVERLLLPALRAAASRFTRLATEAWQRRGEAVLRRPPDRSPSRPPSTVHHHSQRRWWWSPAAYDDWHRQWEQVMSVARQQPATAAPLLQAVAAALEHWSAAVVPFGEALDTTCLGDAARRAEMVAVHNALWQVSSATANDDSLWCRLQRQVMESAAGAPDIDVLAADREEAEARLTTAAKRLRRRAEHLAERIVDLLADRVHEQCLVALHEATASNDTPPPPNGRYVQRTVECCRELYESVIRQLTDSATLSAARMQFATHTARRFLCQVTLLERITPAARAQIHTRDIPALEAALRPWLPYSDDANVSQAHWAPPWLSVGARLLQLDDHALTADACAELERAGLPPYLLAHHLISRSGGALQQPYRRLGWSALEYARWMEQRQNDGHTQAIYKVLQSTLDQHAQQVRHHQLQQLAPQYALLLQLLQHHQ</sequence>
<reference evidence="3 4" key="1">
    <citation type="submission" date="2022-07" db="EMBL/GenBank/DDBJ databases">
        <title>Genome-wide signatures of adaptation to extreme environments.</title>
        <authorList>
            <person name="Cho C.H."/>
            <person name="Yoon H.S."/>
        </authorList>
    </citation>
    <scope>NUCLEOTIDE SEQUENCE [LARGE SCALE GENOMIC DNA]</scope>
    <source>
        <strain evidence="3 4">DBV 063 E5</strain>
    </source>
</reference>
<evidence type="ECO:0000256" key="2">
    <source>
        <dbReference type="SAM" id="MobiDB-lite"/>
    </source>
</evidence>
<dbReference type="EMBL" id="JANCYW010000005">
    <property type="protein sequence ID" value="KAK4535458.1"/>
    <property type="molecule type" value="Genomic_DNA"/>
</dbReference>
<name>A0AAV9IUD5_CYACA</name>
<dbReference type="AlphaFoldDB" id="A0AAV9IUD5"/>
<keyword evidence="4" id="KW-1185">Reference proteome</keyword>
<evidence type="ECO:0000313" key="3">
    <source>
        <dbReference type="EMBL" id="KAK4535458.1"/>
    </source>
</evidence>
<organism evidence="3 4">
    <name type="scientific">Cyanidium caldarium</name>
    <name type="common">Red alga</name>
    <dbReference type="NCBI Taxonomy" id="2771"/>
    <lineage>
        <taxon>Eukaryota</taxon>
        <taxon>Rhodophyta</taxon>
        <taxon>Bangiophyceae</taxon>
        <taxon>Cyanidiales</taxon>
        <taxon>Cyanidiaceae</taxon>
        <taxon>Cyanidium</taxon>
    </lineage>
</organism>
<feature type="compositionally biased region" description="Basic and acidic residues" evidence="2">
    <location>
        <begin position="569"/>
        <end position="580"/>
    </location>
</feature>
<feature type="region of interest" description="Disordered" evidence="2">
    <location>
        <begin position="380"/>
        <end position="401"/>
    </location>
</feature>